<dbReference type="EMBL" id="JAMWBK010000011">
    <property type="protein sequence ID" value="KAJ8901369.1"/>
    <property type="molecule type" value="Genomic_DNA"/>
</dbReference>
<accession>A0AAV8UFW7</accession>
<dbReference type="Pfam" id="PF00096">
    <property type="entry name" value="zf-C2H2"/>
    <property type="match status" value="4"/>
</dbReference>
<keyword evidence="2" id="KW-0479">Metal-binding</keyword>
<evidence type="ECO:0000259" key="8">
    <source>
        <dbReference type="PROSITE" id="PS50157"/>
    </source>
</evidence>
<dbReference type="SUPFAM" id="SSF57667">
    <property type="entry name" value="beta-beta-alpha zinc fingers"/>
    <property type="match status" value="2"/>
</dbReference>
<keyword evidence="3" id="KW-0677">Repeat</keyword>
<protein>
    <recommendedName>
        <fullName evidence="8">C2H2-type domain-containing protein</fullName>
    </recommendedName>
</protein>
<name>A0AAV8UFW7_9RHOD</name>
<proteinExistence type="predicted"/>
<dbReference type="InterPro" id="IPR036236">
    <property type="entry name" value="Znf_C2H2_sf"/>
</dbReference>
<gene>
    <name evidence="9" type="ORF">NDN08_007215</name>
</gene>
<dbReference type="GO" id="GO:0008270">
    <property type="term" value="F:zinc ion binding"/>
    <property type="evidence" value="ECO:0007669"/>
    <property type="project" value="UniProtKB-KW"/>
</dbReference>
<evidence type="ECO:0000256" key="7">
    <source>
        <dbReference type="PROSITE-ProRule" id="PRU00042"/>
    </source>
</evidence>
<evidence type="ECO:0000256" key="1">
    <source>
        <dbReference type="ARBA" id="ARBA00004123"/>
    </source>
</evidence>
<dbReference type="PANTHER" id="PTHR24388:SF54">
    <property type="entry name" value="PROTEIN ESCARGOT"/>
    <property type="match status" value="1"/>
</dbReference>
<organism evidence="9 10">
    <name type="scientific">Rhodosorus marinus</name>
    <dbReference type="NCBI Taxonomy" id="101924"/>
    <lineage>
        <taxon>Eukaryota</taxon>
        <taxon>Rhodophyta</taxon>
        <taxon>Stylonematophyceae</taxon>
        <taxon>Stylonematales</taxon>
        <taxon>Stylonemataceae</taxon>
        <taxon>Rhodosorus</taxon>
    </lineage>
</organism>
<reference evidence="9 10" key="1">
    <citation type="journal article" date="2023" name="Nat. Commun.">
        <title>Origin of minicircular mitochondrial genomes in red algae.</title>
        <authorList>
            <person name="Lee Y."/>
            <person name="Cho C.H."/>
            <person name="Lee Y.M."/>
            <person name="Park S.I."/>
            <person name="Yang J.H."/>
            <person name="West J.A."/>
            <person name="Bhattacharya D."/>
            <person name="Yoon H.S."/>
        </authorList>
    </citation>
    <scope>NUCLEOTIDE SEQUENCE [LARGE SCALE GENOMIC DNA]</scope>
    <source>
        <strain evidence="9 10">CCMP1338</strain>
        <tissue evidence="9">Whole cell</tissue>
    </source>
</reference>
<comment type="subcellular location">
    <subcellularLocation>
        <location evidence="1">Nucleus</location>
    </subcellularLocation>
</comment>
<dbReference type="GO" id="GO:0000978">
    <property type="term" value="F:RNA polymerase II cis-regulatory region sequence-specific DNA binding"/>
    <property type="evidence" value="ECO:0007669"/>
    <property type="project" value="TreeGrafter"/>
</dbReference>
<dbReference type="Gene3D" id="3.30.160.60">
    <property type="entry name" value="Classic Zinc Finger"/>
    <property type="match status" value="3"/>
</dbReference>
<evidence type="ECO:0000313" key="9">
    <source>
        <dbReference type="EMBL" id="KAJ8901369.1"/>
    </source>
</evidence>
<dbReference type="PROSITE" id="PS50157">
    <property type="entry name" value="ZINC_FINGER_C2H2_2"/>
    <property type="match status" value="4"/>
</dbReference>
<evidence type="ECO:0000256" key="2">
    <source>
        <dbReference type="ARBA" id="ARBA00022723"/>
    </source>
</evidence>
<dbReference type="InterPro" id="IPR050527">
    <property type="entry name" value="Snail/Krueppel_Znf"/>
</dbReference>
<keyword evidence="5" id="KW-0862">Zinc</keyword>
<sequence length="412" mass="46894">MKWSIPEATRVALDASEVGQLISIFSEPSLMMTELREETFSLGSCWAFRGGLPEHKGRVNRDFQGFERVRFLSYSEDSRAVSILSAEVGPGLLAFSKVVEEDGRHTSSLMGLLDTATETITHCAAAQNRHSCDTCRVQNVPCDPLKCHNEQDFELALDYRRQILEQSESPRSISMQYIILWLSGTWTCPMEPLEPMTYSATCHLNGSTFDSALLSVLQDEISGSHPPRASFRIVSEGRKEMDHFLGLELDEFEFSSSEEWSPTLTPTADFLSQPSGKDHGVKKTERICQICNASFRRSYDLKRHTAAIHEKRRDFICPKCPKTYTQKGHLNEHIRMVHCEEPGLQCPVCKKQFGIKSKLERHISTVHENMRSFKCLECSKSYKERSYLKQHLLTQHNIRMEGPTSPRPKDSP</sequence>
<dbReference type="PANTHER" id="PTHR24388">
    <property type="entry name" value="ZINC FINGER PROTEIN"/>
    <property type="match status" value="1"/>
</dbReference>
<keyword evidence="4 7" id="KW-0863">Zinc-finger</keyword>
<feature type="domain" description="C2H2-type" evidence="8">
    <location>
        <begin position="286"/>
        <end position="314"/>
    </location>
</feature>
<dbReference type="InterPro" id="IPR013087">
    <property type="entry name" value="Znf_C2H2_type"/>
</dbReference>
<dbReference type="Proteomes" id="UP001157974">
    <property type="component" value="Unassembled WGS sequence"/>
</dbReference>
<evidence type="ECO:0000256" key="6">
    <source>
        <dbReference type="ARBA" id="ARBA00023242"/>
    </source>
</evidence>
<feature type="domain" description="C2H2-type" evidence="8">
    <location>
        <begin position="315"/>
        <end position="343"/>
    </location>
</feature>
<dbReference type="GO" id="GO:0005634">
    <property type="term" value="C:nucleus"/>
    <property type="evidence" value="ECO:0007669"/>
    <property type="project" value="UniProtKB-SubCell"/>
</dbReference>
<dbReference type="PROSITE" id="PS00028">
    <property type="entry name" value="ZINC_FINGER_C2H2_1"/>
    <property type="match status" value="4"/>
</dbReference>
<evidence type="ECO:0000256" key="3">
    <source>
        <dbReference type="ARBA" id="ARBA00022737"/>
    </source>
</evidence>
<feature type="domain" description="C2H2-type" evidence="8">
    <location>
        <begin position="344"/>
        <end position="372"/>
    </location>
</feature>
<dbReference type="SMART" id="SM00355">
    <property type="entry name" value="ZnF_C2H2"/>
    <property type="match status" value="4"/>
</dbReference>
<keyword evidence="10" id="KW-1185">Reference proteome</keyword>
<dbReference type="GO" id="GO:0000981">
    <property type="term" value="F:DNA-binding transcription factor activity, RNA polymerase II-specific"/>
    <property type="evidence" value="ECO:0007669"/>
    <property type="project" value="TreeGrafter"/>
</dbReference>
<comment type="caution">
    <text evidence="9">The sequence shown here is derived from an EMBL/GenBank/DDBJ whole genome shotgun (WGS) entry which is preliminary data.</text>
</comment>
<feature type="domain" description="C2H2-type" evidence="8">
    <location>
        <begin position="373"/>
        <end position="401"/>
    </location>
</feature>
<evidence type="ECO:0000256" key="4">
    <source>
        <dbReference type="ARBA" id="ARBA00022771"/>
    </source>
</evidence>
<keyword evidence="6" id="KW-0539">Nucleus</keyword>
<dbReference type="AlphaFoldDB" id="A0AAV8UFW7"/>
<evidence type="ECO:0000256" key="5">
    <source>
        <dbReference type="ARBA" id="ARBA00022833"/>
    </source>
</evidence>
<evidence type="ECO:0000313" key="10">
    <source>
        <dbReference type="Proteomes" id="UP001157974"/>
    </source>
</evidence>